<dbReference type="InterPro" id="IPR000551">
    <property type="entry name" value="MerR-type_HTH_dom"/>
</dbReference>
<feature type="domain" description="HTH merR-type" evidence="1">
    <location>
        <begin position="38"/>
        <end position="85"/>
    </location>
</feature>
<evidence type="ECO:0000313" key="2">
    <source>
        <dbReference type="EMBL" id="OLV19663.1"/>
    </source>
</evidence>
<organism evidence="2 3">
    <name type="scientific">Deinococcus marmoris</name>
    <dbReference type="NCBI Taxonomy" id="249408"/>
    <lineage>
        <taxon>Bacteria</taxon>
        <taxon>Thermotogati</taxon>
        <taxon>Deinococcota</taxon>
        <taxon>Deinococci</taxon>
        <taxon>Deinococcales</taxon>
        <taxon>Deinococcaceae</taxon>
        <taxon>Deinococcus</taxon>
    </lineage>
</organism>
<dbReference type="InterPro" id="IPR009061">
    <property type="entry name" value="DNA-bd_dom_put_sf"/>
</dbReference>
<dbReference type="Pfam" id="PF13411">
    <property type="entry name" value="MerR_1"/>
    <property type="match status" value="1"/>
</dbReference>
<dbReference type="EMBL" id="MSTI01000024">
    <property type="protein sequence ID" value="OLV19663.1"/>
    <property type="molecule type" value="Genomic_DNA"/>
</dbReference>
<evidence type="ECO:0000259" key="1">
    <source>
        <dbReference type="Pfam" id="PF13411"/>
    </source>
</evidence>
<sequence length="220" mass="24309">MIDVPADWSGGIEDLVREANRWLARLLPADRAARPKDEVNPRLVRHYTTQGLLPAPRREGRDARYARVHLMALLALRRLMADGLGGKALDAALGGKDEAALERLAAEGALEGGEAALVPAENEAMRFIQQLARPVGGMSLSVLVPHFAMPVERNLSMLRERKSLPAPAQQTVSQITRAVVRPGLELLIGREFQWPRSEHAQQELLQEIGETLRDVSRSQK</sequence>
<dbReference type="Proteomes" id="UP000186607">
    <property type="component" value="Unassembled WGS sequence"/>
</dbReference>
<dbReference type="GO" id="GO:0006355">
    <property type="term" value="P:regulation of DNA-templated transcription"/>
    <property type="evidence" value="ECO:0007669"/>
    <property type="project" value="InterPro"/>
</dbReference>
<dbReference type="Gene3D" id="1.10.1660.10">
    <property type="match status" value="1"/>
</dbReference>
<reference evidence="2 3" key="1">
    <citation type="submission" date="2017-01" db="EMBL/GenBank/DDBJ databases">
        <title>Genome Analysis of Deinococcus marmoris KOPRI26562.</title>
        <authorList>
            <person name="Kim J.H."/>
            <person name="Oh H.-M."/>
        </authorList>
    </citation>
    <scope>NUCLEOTIDE SEQUENCE [LARGE SCALE GENOMIC DNA]</scope>
    <source>
        <strain evidence="2 3">KOPRI26562</strain>
    </source>
</reference>
<dbReference type="RefSeq" id="WP_075830571.1">
    <property type="nucleotide sequence ID" value="NZ_MSTI01000024.1"/>
</dbReference>
<dbReference type="GO" id="GO:0003677">
    <property type="term" value="F:DNA binding"/>
    <property type="evidence" value="ECO:0007669"/>
    <property type="project" value="InterPro"/>
</dbReference>
<name>A0A1U7P3B0_9DEIO</name>
<proteinExistence type="predicted"/>
<accession>A0A1U7P3B0</accession>
<dbReference type="STRING" id="249408.BOO71_0001999"/>
<keyword evidence="3" id="KW-1185">Reference proteome</keyword>
<gene>
    <name evidence="2" type="ORF">BOO71_0001999</name>
</gene>
<comment type="caution">
    <text evidence="2">The sequence shown here is derived from an EMBL/GenBank/DDBJ whole genome shotgun (WGS) entry which is preliminary data.</text>
</comment>
<protein>
    <recommendedName>
        <fullName evidence="1">HTH merR-type domain-containing protein</fullName>
    </recommendedName>
</protein>
<dbReference type="SUPFAM" id="SSF46955">
    <property type="entry name" value="Putative DNA-binding domain"/>
    <property type="match status" value="1"/>
</dbReference>
<dbReference type="OrthoDB" id="70277at2"/>
<evidence type="ECO:0000313" key="3">
    <source>
        <dbReference type="Proteomes" id="UP000186607"/>
    </source>
</evidence>
<dbReference type="AlphaFoldDB" id="A0A1U7P3B0"/>